<name>A0ABT2F4U0_9STAP</name>
<protein>
    <submittedName>
        <fullName evidence="1">N4-gp56 family major capsid protein</fullName>
    </submittedName>
</protein>
<dbReference type="RefSeq" id="WP_259200868.1">
    <property type="nucleotide sequence ID" value="NZ_JANUXY010000012.1"/>
</dbReference>
<evidence type="ECO:0000313" key="2">
    <source>
        <dbReference type="Proteomes" id="UP001205609"/>
    </source>
</evidence>
<dbReference type="EMBL" id="JANUXY010000012">
    <property type="protein sequence ID" value="MCS4487198.1"/>
    <property type="molecule type" value="Genomic_DNA"/>
</dbReference>
<dbReference type="Pfam" id="PF25209">
    <property type="entry name" value="Phage_capsid_4"/>
    <property type="match status" value="1"/>
</dbReference>
<gene>
    <name evidence="1" type="ORF">NXS11_10010</name>
</gene>
<evidence type="ECO:0000313" key="1">
    <source>
        <dbReference type="EMBL" id="MCS4487198.1"/>
    </source>
</evidence>
<comment type="caution">
    <text evidence="1">The sequence shown here is derived from an EMBL/GenBank/DDBJ whole genome shotgun (WGS) entry which is preliminary data.</text>
</comment>
<dbReference type="Proteomes" id="UP001205609">
    <property type="component" value="Unassembled WGS sequence"/>
</dbReference>
<organism evidence="1 2">
    <name type="scientific">Staphylococcus americanisciuri</name>
    <dbReference type="NCBI Taxonomy" id="2973940"/>
    <lineage>
        <taxon>Bacteria</taxon>
        <taxon>Bacillati</taxon>
        <taxon>Bacillota</taxon>
        <taxon>Bacilli</taxon>
        <taxon>Bacillales</taxon>
        <taxon>Staphylococcaceae</taxon>
        <taxon>Staphylococcus</taxon>
    </lineage>
</organism>
<sequence length="271" mass="29740">MGQTKKENLINPEVLAAVVGGEMENAIRFTPYATIDNTLVGQPGDTITRPKYAYIGAAEDLEEGVAMGTEQMSMTTTQVTVKETGKAVEVTQTAVITNINGTLQEAARQLAMALADKVEIDYIKELRTAKLSATVTPNASGILDAIEVFDSENEEDYVLHVNPKDYNKLVKSLFSAGGNVQDRAIAKGDVAELVGVSDIVKSKRINENEAFLQRYEAIEIVNKKRPEAYTDFDILKRTHVLSTNYHYGVNLKDDKGVVKVTFKNSTSNLEM</sequence>
<dbReference type="NCBIfam" id="TIGR04387">
    <property type="entry name" value="capsid_maj_N4"/>
    <property type="match status" value="1"/>
</dbReference>
<keyword evidence="2" id="KW-1185">Reference proteome</keyword>
<accession>A0ABT2F4U0</accession>
<proteinExistence type="predicted"/>
<dbReference type="SUPFAM" id="SSF56563">
    <property type="entry name" value="Major capsid protein gp5"/>
    <property type="match status" value="1"/>
</dbReference>
<reference evidence="1 2" key="1">
    <citation type="journal article" date="2023" name="Int. J. Syst. Evol. Microbiol.">
        <title>Streptococcus sciuri sp. nov., Staphylococcus marylandisciuri sp. nov. and Staphylococcus americanisciuri sp. nov., isolated from faeces of eastern grey squirrel (Sciurus carolinensis).</title>
        <authorList>
            <person name="Volokhov D.V."/>
            <person name="Zagorodnyaya T.A."/>
            <person name="Furtak V.A."/>
            <person name="Nattanmai G."/>
            <person name="Randall L."/>
            <person name="Jose S."/>
            <person name="Gao Y."/>
            <person name="Eisenberg T."/>
            <person name="Delmonte P."/>
            <person name="Blom J."/>
            <person name="Mitchell K.K."/>
        </authorList>
    </citation>
    <scope>NUCLEOTIDE SEQUENCE [LARGE SCALE GENOMIC DNA]</scope>
    <source>
        <strain evidence="1 2">GRT3</strain>
    </source>
</reference>